<evidence type="ECO:0000313" key="10">
    <source>
        <dbReference type="Proteomes" id="UP000604046"/>
    </source>
</evidence>
<feature type="transmembrane region" description="Helical" evidence="7">
    <location>
        <begin position="269"/>
        <end position="291"/>
    </location>
</feature>
<feature type="transmembrane region" description="Helical" evidence="7">
    <location>
        <begin position="156"/>
        <end position="180"/>
    </location>
</feature>
<feature type="transmembrane region" description="Helical" evidence="7">
    <location>
        <begin position="322"/>
        <end position="341"/>
    </location>
</feature>
<keyword evidence="4 7" id="KW-0472">Membrane</keyword>
<dbReference type="InterPro" id="IPR005821">
    <property type="entry name" value="Ion_trans_dom"/>
</dbReference>
<sequence length="612" mass="70418">MAAVRWRELLAELTRELEHQSVTLKELETENKRLQEQQDQVRHVSSAFQLAGQRDSKGMTSIVTAPRVDELFTKDPKDQPQLDFPGGPRTSFSGSLDERWREVSKRSHHLNKPWYMIDPESAWYASGWQVVVGFALAYVAIVTPLQIGLFPITLDLMLLVSLAVDAIFLMDLILQFFVMISVSTYRGLRREVRLSKVGLHYLKHWFLIDALAVIPWDLIGVLQAEYSASAGITRLIRVLWMLKMLRLAKPSRILHKIEIPYSIPYQQQLALVRFLGVLAMICHWLACVWAMTLQVVDEEFPRWIDDIAEVDQRFGFEENSSLRTYIAAFYFCSYTMTSVGYGDLGPQNILERIVCTMMVMLSGLCWAYVIGQVCTIVADINAESQEFRQRMHHLNMMMEEEHLPHQLKARVREFFLHNRDQARHLTQQSLLDAMSPQLKAEVATVVNFPWLERVTFFNRFVRKIEELQGQGISVAPYRACIADIVRQLKNVAYAQGEFLTTLRVLSILSKGLVLRSSRLEHKGSVWGEDFVLSDKSMVRPVHGYALTYMEVLCLSRDDFMDVIAKHSVTCPRLGQIVRRYCVRVAVRRGILAEARLRKHGHARQASTFQLSL</sequence>
<dbReference type="PANTHER" id="PTHR10217">
    <property type="entry name" value="VOLTAGE AND LIGAND GATED POTASSIUM CHANNEL"/>
    <property type="match status" value="1"/>
</dbReference>
<evidence type="ECO:0000256" key="2">
    <source>
        <dbReference type="ARBA" id="ARBA00022692"/>
    </source>
</evidence>
<reference evidence="9" key="1">
    <citation type="submission" date="2021-02" db="EMBL/GenBank/DDBJ databases">
        <authorList>
            <person name="Dougan E. K."/>
            <person name="Rhodes N."/>
            <person name="Thang M."/>
            <person name="Chan C."/>
        </authorList>
    </citation>
    <scope>NUCLEOTIDE SEQUENCE</scope>
</reference>
<comment type="caution">
    <text evidence="9">The sequence shown here is derived from an EMBL/GenBank/DDBJ whole genome shotgun (WGS) entry which is preliminary data.</text>
</comment>
<feature type="region of interest" description="Disordered" evidence="6">
    <location>
        <begin position="74"/>
        <end position="94"/>
    </location>
</feature>
<evidence type="ECO:0000256" key="5">
    <source>
        <dbReference type="SAM" id="Coils"/>
    </source>
</evidence>
<dbReference type="SUPFAM" id="SSF51206">
    <property type="entry name" value="cAMP-binding domain-like"/>
    <property type="match status" value="1"/>
</dbReference>
<dbReference type="InterPro" id="IPR003938">
    <property type="entry name" value="K_chnl_volt-dep_EAG/ELK/ERG"/>
</dbReference>
<feature type="transmembrane region" description="Helical" evidence="7">
    <location>
        <begin position="122"/>
        <end position="141"/>
    </location>
</feature>
<keyword evidence="10" id="KW-1185">Reference proteome</keyword>
<dbReference type="OrthoDB" id="432483at2759"/>
<dbReference type="Gene3D" id="1.10.287.630">
    <property type="entry name" value="Helix hairpin bin"/>
    <property type="match status" value="1"/>
</dbReference>
<comment type="subcellular location">
    <subcellularLocation>
        <location evidence="1">Membrane</location>
        <topology evidence="1">Multi-pass membrane protein</topology>
    </subcellularLocation>
</comment>
<dbReference type="InterPro" id="IPR050818">
    <property type="entry name" value="KCNH_animal-type"/>
</dbReference>
<feature type="transmembrane region" description="Helical" evidence="7">
    <location>
        <begin position="353"/>
        <end position="371"/>
    </location>
</feature>
<dbReference type="PRINTS" id="PR01463">
    <property type="entry name" value="EAGCHANLFMLY"/>
</dbReference>
<evidence type="ECO:0000256" key="4">
    <source>
        <dbReference type="ARBA" id="ARBA00023136"/>
    </source>
</evidence>
<evidence type="ECO:0000256" key="3">
    <source>
        <dbReference type="ARBA" id="ARBA00022989"/>
    </source>
</evidence>
<dbReference type="AlphaFoldDB" id="A0A812USY8"/>
<protein>
    <submittedName>
        <fullName evidence="9">KCNH6 protein</fullName>
    </submittedName>
</protein>
<name>A0A812USY8_9DINO</name>
<proteinExistence type="predicted"/>
<evidence type="ECO:0000256" key="7">
    <source>
        <dbReference type="SAM" id="Phobius"/>
    </source>
</evidence>
<dbReference type="PANTHER" id="PTHR10217:SF435">
    <property type="entry name" value="POTASSIUM VOLTAGE-GATED CHANNEL PROTEIN EAG"/>
    <property type="match status" value="1"/>
</dbReference>
<dbReference type="GO" id="GO:0005886">
    <property type="term" value="C:plasma membrane"/>
    <property type="evidence" value="ECO:0007669"/>
    <property type="project" value="TreeGrafter"/>
</dbReference>
<dbReference type="SUPFAM" id="SSF81324">
    <property type="entry name" value="Voltage-gated potassium channels"/>
    <property type="match status" value="1"/>
</dbReference>
<feature type="domain" description="Ion transport" evidence="8">
    <location>
        <begin position="128"/>
        <end position="384"/>
    </location>
</feature>
<feature type="coiled-coil region" evidence="5">
    <location>
        <begin position="10"/>
        <end position="47"/>
    </location>
</feature>
<evidence type="ECO:0000256" key="1">
    <source>
        <dbReference type="ARBA" id="ARBA00004141"/>
    </source>
</evidence>
<accession>A0A812USY8</accession>
<evidence type="ECO:0000313" key="9">
    <source>
        <dbReference type="EMBL" id="CAE7577089.1"/>
    </source>
</evidence>
<organism evidence="9 10">
    <name type="scientific">Symbiodinium natans</name>
    <dbReference type="NCBI Taxonomy" id="878477"/>
    <lineage>
        <taxon>Eukaryota</taxon>
        <taxon>Sar</taxon>
        <taxon>Alveolata</taxon>
        <taxon>Dinophyceae</taxon>
        <taxon>Suessiales</taxon>
        <taxon>Symbiodiniaceae</taxon>
        <taxon>Symbiodinium</taxon>
    </lineage>
</organism>
<dbReference type="GO" id="GO:0042391">
    <property type="term" value="P:regulation of membrane potential"/>
    <property type="evidence" value="ECO:0007669"/>
    <property type="project" value="TreeGrafter"/>
</dbReference>
<dbReference type="InterPro" id="IPR018490">
    <property type="entry name" value="cNMP-bd_dom_sf"/>
</dbReference>
<keyword evidence="5" id="KW-0175">Coiled coil</keyword>
<evidence type="ECO:0000256" key="6">
    <source>
        <dbReference type="SAM" id="MobiDB-lite"/>
    </source>
</evidence>
<dbReference type="GO" id="GO:0005249">
    <property type="term" value="F:voltage-gated potassium channel activity"/>
    <property type="evidence" value="ECO:0007669"/>
    <property type="project" value="InterPro"/>
</dbReference>
<dbReference type="Proteomes" id="UP000604046">
    <property type="component" value="Unassembled WGS sequence"/>
</dbReference>
<gene>
    <name evidence="9" type="primary">KCNH6</name>
    <name evidence="9" type="ORF">SNAT2548_LOCUS32920</name>
</gene>
<dbReference type="EMBL" id="CAJNDS010002734">
    <property type="protein sequence ID" value="CAE7577089.1"/>
    <property type="molecule type" value="Genomic_DNA"/>
</dbReference>
<keyword evidence="3 7" id="KW-1133">Transmembrane helix</keyword>
<dbReference type="Pfam" id="PF00520">
    <property type="entry name" value="Ion_trans"/>
    <property type="match status" value="1"/>
</dbReference>
<evidence type="ECO:0000259" key="8">
    <source>
        <dbReference type="Pfam" id="PF00520"/>
    </source>
</evidence>
<keyword evidence="2 7" id="KW-0812">Transmembrane</keyword>
<dbReference type="Gene3D" id="1.10.287.70">
    <property type="match status" value="1"/>
</dbReference>